<keyword evidence="3" id="KW-1185">Reference proteome</keyword>
<protein>
    <recommendedName>
        <fullName evidence="4">Transcription factor domain-containing protein</fullName>
    </recommendedName>
</protein>
<evidence type="ECO:0000313" key="3">
    <source>
        <dbReference type="Proteomes" id="UP001209540"/>
    </source>
</evidence>
<evidence type="ECO:0000256" key="1">
    <source>
        <dbReference type="SAM" id="MobiDB-lite"/>
    </source>
</evidence>
<dbReference type="Proteomes" id="UP001209540">
    <property type="component" value="Unassembled WGS sequence"/>
</dbReference>
<comment type="caution">
    <text evidence="2">The sequence shown here is derived from an EMBL/GenBank/DDBJ whole genome shotgun (WGS) entry which is preliminary data.</text>
</comment>
<evidence type="ECO:0008006" key="4">
    <source>
        <dbReference type="Google" id="ProtNLM"/>
    </source>
</evidence>
<organism evidence="2 3">
    <name type="scientific">Phascolomyces articulosus</name>
    <dbReference type="NCBI Taxonomy" id="60185"/>
    <lineage>
        <taxon>Eukaryota</taxon>
        <taxon>Fungi</taxon>
        <taxon>Fungi incertae sedis</taxon>
        <taxon>Mucoromycota</taxon>
        <taxon>Mucoromycotina</taxon>
        <taxon>Mucoromycetes</taxon>
        <taxon>Mucorales</taxon>
        <taxon>Lichtheimiaceae</taxon>
        <taxon>Phascolomyces</taxon>
    </lineage>
</organism>
<proteinExistence type="predicted"/>
<sequence length="711" mass="83507">MTNLPSPPADDKKSSFPTSHHHNSNNSYYYHYQSFDDCLLYSPNNNYDTTITPQLQEQPPEYINQLSNDQLATSPPLTLNHEEEEERDDSWYHGNDNVLIQGSNFYNPDIVFEWQSFQDIQHFLTDAGGIIASPTTTITTKKAASQEEEGDSFLFNNTQKKNDPPTTMDLFHPHHHHHHHGVPRPGFYLQQTDVTNMQFLSLLLDRAASHWCCIGFKIAPIQLDFVRYHTLPISILYCIAAISLVSDPDQQQFSTHAKDMAITLYQKARQYVDDVFFDDVEEQLSPRMIQSYFCLSYTSNLLRLYDHQRTWAAMAAIALQRQFQQKQILRQRTIMTEQQKHIEDSDWLSCWHRWYYVDAWMSLTLHRQRLLPDDVMEDNTNHFLLFDDQQQQQQSFTSHQSNSLKQANYLHHFAILAHFIRRYLRAFESHQLTSITSPIYYQITEALEAWYDQLPYDTQTNPIPHRPHHYQFNPRVDIHLHLCYYAVRLVIFSRFLEQHEQNNPSMMTSKILLIHNTLETNLQLLQALQYLKENKCDQSTYHHLFLTIHNAALSVYQKLVDNNNNSDNRNLTRTTVVYQQKEENEQYYNKEKLRTIAGEQLLMNLALLKSTAAYFNDTFNMRSFATQCMDQIKYLDLFKENSQYSSSSSSSSSSSPSAIITTRTIDMNLKNDELLERTRHISSASPFISVFRARDLDPSELRKTTLRKKRE</sequence>
<feature type="region of interest" description="Disordered" evidence="1">
    <location>
        <begin position="1"/>
        <end position="20"/>
    </location>
</feature>
<accession>A0AAD5KC66</accession>
<name>A0AAD5KC66_9FUNG</name>
<dbReference type="AlphaFoldDB" id="A0AAD5KC66"/>
<dbReference type="CDD" id="cd12148">
    <property type="entry name" value="fungal_TF_MHR"/>
    <property type="match status" value="1"/>
</dbReference>
<gene>
    <name evidence="2" type="ORF">BDA99DRAFT_491692</name>
</gene>
<reference evidence="2" key="1">
    <citation type="journal article" date="2022" name="IScience">
        <title>Evolution of zygomycete secretomes and the origins of terrestrial fungal ecologies.</title>
        <authorList>
            <person name="Chang Y."/>
            <person name="Wang Y."/>
            <person name="Mondo S."/>
            <person name="Ahrendt S."/>
            <person name="Andreopoulos W."/>
            <person name="Barry K."/>
            <person name="Beard J."/>
            <person name="Benny G.L."/>
            <person name="Blankenship S."/>
            <person name="Bonito G."/>
            <person name="Cuomo C."/>
            <person name="Desiro A."/>
            <person name="Gervers K.A."/>
            <person name="Hundley H."/>
            <person name="Kuo A."/>
            <person name="LaButti K."/>
            <person name="Lang B.F."/>
            <person name="Lipzen A."/>
            <person name="O'Donnell K."/>
            <person name="Pangilinan J."/>
            <person name="Reynolds N."/>
            <person name="Sandor L."/>
            <person name="Smith M.E."/>
            <person name="Tsang A."/>
            <person name="Grigoriev I.V."/>
            <person name="Stajich J.E."/>
            <person name="Spatafora J.W."/>
        </authorList>
    </citation>
    <scope>NUCLEOTIDE SEQUENCE</scope>
    <source>
        <strain evidence="2">RSA 2281</strain>
    </source>
</reference>
<evidence type="ECO:0000313" key="2">
    <source>
        <dbReference type="EMBL" id="KAI9278271.1"/>
    </source>
</evidence>
<reference evidence="2" key="2">
    <citation type="submission" date="2023-02" db="EMBL/GenBank/DDBJ databases">
        <authorList>
            <consortium name="DOE Joint Genome Institute"/>
            <person name="Mondo S.J."/>
            <person name="Chang Y."/>
            <person name="Wang Y."/>
            <person name="Ahrendt S."/>
            <person name="Andreopoulos W."/>
            <person name="Barry K."/>
            <person name="Beard J."/>
            <person name="Benny G.L."/>
            <person name="Blankenship S."/>
            <person name="Bonito G."/>
            <person name="Cuomo C."/>
            <person name="Desiro A."/>
            <person name="Gervers K.A."/>
            <person name="Hundley H."/>
            <person name="Kuo A."/>
            <person name="LaButti K."/>
            <person name="Lang B.F."/>
            <person name="Lipzen A."/>
            <person name="O'Donnell K."/>
            <person name="Pangilinan J."/>
            <person name="Reynolds N."/>
            <person name="Sandor L."/>
            <person name="Smith M.W."/>
            <person name="Tsang A."/>
            <person name="Grigoriev I.V."/>
            <person name="Stajich J.E."/>
            <person name="Spatafora J.W."/>
        </authorList>
    </citation>
    <scope>NUCLEOTIDE SEQUENCE</scope>
    <source>
        <strain evidence="2">RSA 2281</strain>
    </source>
</reference>
<dbReference type="EMBL" id="JAIXMP010000001">
    <property type="protein sequence ID" value="KAI9278271.1"/>
    <property type="molecule type" value="Genomic_DNA"/>
</dbReference>